<dbReference type="AlphaFoldDB" id="A0A450VIN0"/>
<organism evidence="3">
    <name type="scientific">Candidatus Kentrum eta</name>
    <dbReference type="NCBI Taxonomy" id="2126337"/>
    <lineage>
        <taxon>Bacteria</taxon>
        <taxon>Pseudomonadati</taxon>
        <taxon>Pseudomonadota</taxon>
        <taxon>Gammaproteobacteria</taxon>
        <taxon>Candidatus Kentrum</taxon>
    </lineage>
</organism>
<sequence length="89" mass="10034">MLFEQTVIAAINHPKTVFRLVVGPEKYHFTGLPMAKDTFGVERFIWTDISAPWAMLSMGIGLFARMETTRLKWALRAPESLARPITGTP</sequence>
<evidence type="ECO:0000313" key="1">
    <source>
        <dbReference type="EMBL" id="VFJ99104.1"/>
    </source>
</evidence>
<gene>
    <name evidence="1" type="ORF">BECKH772A_GA0070896_101542</name>
    <name evidence="2" type="ORF">BECKH772B_GA0070898_101557</name>
    <name evidence="3" type="ORF">BECKH772C_GA0070978_101925</name>
</gene>
<name>A0A450VIN0_9GAMM</name>
<dbReference type="EMBL" id="CAADFG010000154">
    <property type="protein sequence ID" value="VFJ99104.1"/>
    <property type="molecule type" value="Genomic_DNA"/>
</dbReference>
<evidence type="ECO:0000313" key="2">
    <source>
        <dbReference type="EMBL" id="VFJ99295.1"/>
    </source>
</evidence>
<dbReference type="EMBL" id="CAADFI010000155">
    <property type="protein sequence ID" value="VFJ99295.1"/>
    <property type="molecule type" value="Genomic_DNA"/>
</dbReference>
<protein>
    <submittedName>
        <fullName evidence="3">Uncharacterized protein</fullName>
    </submittedName>
</protein>
<evidence type="ECO:0000313" key="3">
    <source>
        <dbReference type="EMBL" id="VFK04605.1"/>
    </source>
</evidence>
<dbReference type="EMBL" id="CAADFJ010000192">
    <property type="protein sequence ID" value="VFK04605.1"/>
    <property type="molecule type" value="Genomic_DNA"/>
</dbReference>
<proteinExistence type="predicted"/>
<accession>A0A450VIN0</accession>
<reference evidence="3" key="1">
    <citation type="submission" date="2019-02" db="EMBL/GenBank/DDBJ databases">
        <authorList>
            <person name="Gruber-Vodicka R. H."/>
            <person name="Seah K. B. B."/>
        </authorList>
    </citation>
    <scope>NUCLEOTIDE SEQUENCE</scope>
    <source>
        <strain evidence="3">BECK_SA2B12</strain>
        <strain evidence="1">BECK_SA2B15</strain>
        <strain evidence="2">BECK_SA2B20</strain>
    </source>
</reference>